<evidence type="ECO:0000256" key="2">
    <source>
        <dbReference type="ARBA" id="ARBA00022729"/>
    </source>
</evidence>
<keyword evidence="4" id="KW-1015">Disulfide bond</keyword>
<evidence type="ECO:0000313" key="8">
    <source>
        <dbReference type="Proteomes" id="UP000824120"/>
    </source>
</evidence>
<evidence type="ECO:0000256" key="5">
    <source>
        <dbReference type="PROSITE-ProRule" id="PRU00076"/>
    </source>
</evidence>
<evidence type="ECO:0000259" key="6">
    <source>
        <dbReference type="PROSITE" id="PS50026"/>
    </source>
</evidence>
<dbReference type="CDD" id="cd00054">
    <property type="entry name" value="EGF_CA"/>
    <property type="match status" value="1"/>
</dbReference>
<sequence length="98" mass="11149">MDVRVTTAIVMRIQTDIDVSACKDMIYPFELPLPHPTPNHHILRELTVLNTFVLYESEDINECMDQKPDYRCAEDAICQNTQGNYTCTCPPHFSGNGT</sequence>
<evidence type="ECO:0000256" key="1">
    <source>
        <dbReference type="ARBA" id="ARBA00022536"/>
    </source>
</evidence>
<dbReference type="PROSITE" id="PS01187">
    <property type="entry name" value="EGF_CA"/>
    <property type="match status" value="1"/>
</dbReference>
<name>A0A9J5XCE7_SOLCO</name>
<dbReference type="InterPro" id="IPR018097">
    <property type="entry name" value="EGF_Ca-bd_CS"/>
</dbReference>
<evidence type="ECO:0000256" key="3">
    <source>
        <dbReference type="ARBA" id="ARBA00022737"/>
    </source>
</evidence>
<dbReference type="Proteomes" id="UP000824120">
    <property type="component" value="Chromosome 9"/>
</dbReference>
<dbReference type="OrthoDB" id="4062651at2759"/>
<dbReference type="InterPro" id="IPR000152">
    <property type="entry name" value="EGF-type_Asp/Asn_hydroxyl_site"/>
</dbReference>
<feature type="non-terminal residue" evidence="7">
    <location>
        <position position="1"/>
    </location>
</feature>
<gene>
    <name evidence="7" type="ORF">H5410_045326</name>
</gene>
<organism evidence="7 8">
    <name type="scientific">Solanum commersonii</name>
    <name type="common">Commerson's wild potato</name>
    <name type="synonym">Commerson's nightshade</name>
    <dbReference type="NCBI Taxonomy" id="4109"/>
    <lineage>
        <taxon>Eukaryota</taxon>
        <taxon>Viridiplantae</taxon>
        <taxon>Streptophyta</taxon>
        <taxon>Embryophyta</taxon>
        <taxon>Tracheophyta</taxon>
        <taxon>Spermatophyta</taxon>
        <taxon>Magnoliopsida</taxon>
        <taxon>eudicotyledons</taxon>
        <taxon>Gunneridae</taxon>
        <taxon>Pentapetalae</taxon>
        <taxon>asterids</taxon>
        <taxon>lamiids</taxon>
        <taxon>Solanales</taxon>
        <taxon>Solanaceae</taxon>
        <taxon>Solanoideae</taxon>
        <taxon>Solaneae</taxon>
        <taxon>Solanum</taxon>
    </lineage>
</organism>
<dbReference type="FunFam" id="2.10.25.10:FF:000038">
    <property type="entry name" value="Fibrillin 2"/>
    <property type="match status" value="1"/>
</dbReference>
<feature type="domain" description="EGF-like" evidence="6">
    <location>
        <begin position="59"/>
        <end position="96"/>
    </location>
</feature>
<dbReference type="Pfam" id="PF12947">
    <property type="entry name" value="EGF_3"/>
    <property type="match status" value="1"/>
</dbReference>
<dbReference type="EMBL" id="JACXVP010000009">
    <property type="protein sequence ID" value="KAG5584892.1"/>
    <property type="molecule type" value="Genomic_DNA"/>
</dbReference>
<keyword evidence="3" id="KW-0677">Repeat</keyword>
<evidence type="ECO:0000313" key="7">
    <source>
        <dbReference type="EMBL" id="KAG5584892.1"/>
    </source>
</evidence>
<dbReference type="GO" id="GO:0005509">
    <property type="term" value="F:calcium ion binding"/>
    <property type="evidence" value="ECO:0007669"/>
    <property type="project" value="InterPro"/>
</dbReference>
<dbReference type="InterPro" id="IPR024731">
    <property type="entry name" value="NELL2-like_EGF"/>
</dbReference>
<keyword evidence="8" id="KW-1185">Reference proteome</keyword>
<dbReference type="Gene3D" id="2.10.25.10">
    <property type="entry name" value="Laminin"/>
    <property type="match status" value="1"/>
</dbReference>
<dbReference type="AlphaFoldDB" id="A0A9J5XCE7"/>
<reference evidence="7 8" key="1">
    <citation type="submission" date="2020-09" db="EMBL/GenBank/DDBJ databases">
        <title>De no assembly of potato wild relative species, Solanum commersonii.</title>
        <authorList>
            <person name="Cho K."/>
        </authorList>
    </citation>
    <scope>NUCLEOTIDE SEQUENCE [LARGE SCALE GENOMIC DNA]</scope>
    <source>
        <strain evidence="7">LZ3.2</strain>
        <tissue evidence="7">Leaf</tissue>
    </source>
</reference>
<evidence type="ECO:0000256" key="4">
    <source>
        <dbReference type="ARBA" id="ARBA00023157"/>
    </source>
</evidence>
<proteinExistence type="predicted"/>
<keyword evidence="2" id="KW-0732">Signal</keyword>
<comment type="caution">
    <text evidence="7">The sequence shown here is derived from an EMBL/GenBank/DDBJ whole genome shotgun (WGS) entry which is preliminary data.</text>
</comment>
<protein>
    <recommendedName>
        <fullName evidence="6">EGF-like domain-containing protein</fullName>
    </recommendedName>
</protein>
<comment type="caution">
    <text evidence="5">Lacks conserved residue(s) required for the propagation of feature annotation.</text>
</comment>
<dbReference type="InterPro" id="IPR001881">
    <property type="entry name" value="EGF-like_Ca-bd_dom"/>
</dbReference>
<dbReference type="SMART" id="SM00179">
    <property type="entry name" value="EGF_CA"/>
    <property type="match status" value="1"/>
</dbReference>
<dbReference type="PROSITE" id="PS50026">
    <property type="entry name" value="EGF_3"/>
    <property type="match status" value="1"/>
</dbReference>
<accession>A0A9J5XCE7</accession>
<keyword evidence="1 5" id="KW-0245">EGF-like domain</keyword>
<dbReference type="InterPro" id="IPR000742">
    <property type="entry name" value="EGF"/>
</dbReference>
<dbReference type="PROSITE" id="PS00010">
    <property type="entry name" value="ASX_HYDROXYL"/>
    <property type="match status" value="1"/>
</dbReference>
<dbReference type="SUPFAM" id="SSF57196">
    <property type="entry name" value="EGF/Laminin"/>
    <property type="match status" value="1"/>
</dbReference>